<dbReference type="PROSITE" id="PS00614">
    <property type="entry name" value="IGPS"/>
    <property type="match status" value="1"/>
</dbReference>
<dbReference type="PANTHER" id="PTHR43418:SF4">
    <property type="entry name" value="MULTIFUNCTIONAL TRYPTOPHAN BIOSYNTHESIS PROTEIN"/>
    <property type="match status" value="1"/>
</dbReference>
<dbReference type="PRINTS" id="PR00097">
    <property type="entry name" value="ANTSNTHASEII"/>
</dbReference>
<keyword evidence="16" id="KW-0456">Lyase</keyword>
<dbReference type="InterPro" id="IPR013798">
    <property type="entry name" value="Indole-3-glycerol_P_synth_dom"/>
</dbReference>
<dbReference type="InterPro" id="IPR001468">
    <property type="entry name" value="Indole-3-GlycerolPSynthase_CS"/>
</dbReference>
<evidence type="ECO:0000256" key="11">
    <source>
        <dbReference type="ARBA" id="ARBA00022605"/>
    </source>
</evidence>
<keyword evidence="15" id="KW-0413">Isomerase</keyword>
<dbReference type="InterPro" id="IPR011060">
    <property type="entry name" value="RibuloseP-bd_barrel"/>
</dbReference>
<evidence type="ECO:0000256" key="8">
    <source>
        <dbReference type="ARBA" id="ARBA00012362"/>
    </source>
</evidence>
<dbReference type="Pfam" id="PF00218">
    <property type="entry name" value="IGPS"/>
    <property type="match status" value="1"/>
</dbReference>
<comment type="catalytic activity">
    <reaction evidence="1">
        <text>N-(5-phospho-beta-D-ribosyl)anthranilate = 1-(2-carboxyphenylamino)-1-deoxy-D-ribulose 5-phosphate</text>
        <dbReference type="Rhea" id="RHEA:21540"/>
        <dbReference type="ChEBI" id="CHEBI:18277"/>
        <dbReference type="ChEBI" id="CHEBI:58613"/>
        <dbReference type="EC" id="5.3.1.24"/>
    </reaction>
</comment>
<evidence type="ECO:0000313" key="22">
    <source>
        <dbReference type="EMBL" id="WFD45574.1"/>
    </source>
</evidence>
<dbReference type="CDD" id="cd00405">
    <property type="entry name" value="PRAI"/>
    <property type="match status" value="1"/>
</dbReference>
<dbReference type="EC" id="4.1.3.27" evidence="7"/>
<dbReference type="CDD" id="cd01743">
    <property type="entry name" value="GATase1_Anthranilate_Synthase"/>
    <property type="match status" value="1"/>
</dbReference>
<sequence length="782" mass="82923">MVVEEADGRIVIPGPRGPEQGITVLIDNYDSFTFNVAQYLVERGANVVIFRNDCVTLETLDALQPVNLVISPGPGHPLHDAGISMACIRHFVGKIPILGICMGLQCMVTAFDGIVEYAGEIFHGKVSDIVHDQKGLFRGLPTPLVGTRYHSLATRIAALPACFEATSHVDSGVIMGIRHKQYTMEAVQYHPESVISERGKDMLGNFLSWRGGSWTENAAAGVVAAPVPAPASGPAPSKSETILQRIYRQRKLDVAAASALPGRSLADLEASLAMHLAPPPIDFPTRLQRGGGIGVMAEMKRASPSKGDIDVQAHAGAQALAYARSGAHVISVLTEPKWFKGSLEDLALARQAVAQLVDRPAILRKDFVVDVYQIAEARLAGADTVLLIVAMLDDATLRTLYDYALRLGMHPLVEVNTAEEMARALVLSPRVIGVNNRNLHTFDVDMSTTSQLAHAAIERGTLLAALSGITGRADVEAYEAQGVRAVLVGEALMRAADKRAFIAELQGRAPPRDAEVPRLVKVCGLCTPEAAVAAAEAGASMLGMILAHGTRRSLSHEQAAAIVRAVRALPPRTPAPAAVDAPDAAPAEWFAWHASRIAAAASHRPLLVGVFREQSVQEIVATATALQLDAVQIHGRTEPIDWARFLPGVFVLRAFSVPRELAVWERGAHPALDDALRPNAHHLAILDAAGAAGQGDGGSGQAFSWEVAQTLAEYDPVAALARTAPAPRTPFLLAGGLTPDNVHAALRASQAIGADTSSGVETDGAKDLAKIRAYVAQARAPF</sequence>
<dbReference type="InterPro" id="IPR006221">
    <property type="entry name" value="TrpG/PapA_dom"/>
</dbReference>
<comment type="catalytic activity">
    <reaction evidence="2">
        <text>1-(2-carboxyphenylamino)-1-deoxy-D-ribulose 5-phosphate + H(+) = (1S,2R)-1-C-(indol-3-yl)glycerol 3-phosphate + CO2 + H2O</text>
        <dbReference type="Rhea" id="RHEA:23476"/>
        <dbReference type="ChEBI" id="CHEBI:15377"/>
        <dbReference type="ChEBI" id="CHEBI:15378"/>
        <dbReference type="ChEBI" id="CHEBI:16526"/>
        <dbReference type="ChEBI" id="CHEBI:58613"/>
        <dbReference type="ChEBI" id="CHEBI:58866"/>
        <dbReference type="EC" id="4.1.1.48"/>
    </reaction>
</comment>
<dbReference type="EMBL" id="CP046234">
    <property type="protein sequence ID" value="WFD45574.1"/>
    <property type="molecule type" value="Genomic_DNA"/>
</dbReference>
<comment type="pathway">
    <text evidence="6">Amino-acid biosynthesis; L-tryptophan biosynthesis; L-tryptophan from chorismate: step 1/5.</text>
</comment>
<keyword evidence="23" id="KW-1185">Reference proteome</keyword>
<evidence type="ECO:0000256" key="7">
    <source>
        <dbReference type="ARBA" id="ARBA00012266"/>
    </source>
</evidence>
<protein>
    <recommendedName>
        <fullName evidence="10">Multifunctional tryptophan biosynthesis protein</fullName>
        <ecNumber evidence="8">4.1.1.48</ecNumber>
        <ecNumber evidence="7">4.1.3.27</ecNumber>
        <ecNumber evidence="9">5.3.1.24</ecNumber>
    </recommendedName>
</protein>
<dbReference type="InterPro" id="IPR029062">
    <property type="entry name" value="Class_I_gatase-like"/>
</dbReference>
<dbReference type="InterPro" id="IPR050472">
    <property type="entry name" value="Anth_synth/Amidotransfase"/>
</dbReference>
<evidence type="ECO:0000256" key="2">
    <source>
        <dbReference type="ARBA" id="ARBA00001633"/>
    </source>
</evidence>
<evidence type="ECO:0000256" key="6">
    <source>
        <dbReference type="ARBA" id="ARBA00004873"/>
    </source>
</evidence>
<dbReference type="EC" id="4.1.1.48" evidence="8"/>
<dbReference type="SUPFAM" id="SSF51366">
    <property type="entry name" value="Ribulose-phoshate binding barrel"/>
    <property type="match status" value="2"/>
</dbReference>
<dbReference type="HAMAP" id="MF_00135">
    <property type="entry name" value="PRAI"/>
    <property type="match status" value="1"/>
</dbReference>
<gene>
    <name evidence="22" type="primary">TRP3</name>
    <name evidence="22" type="ORF">GLX27_000195</name>
</gene>
<dbReference type="Proteomes" id="UP000818624">
    <property type="component" value="Chromosome 1"/>
</dbReference>
<dbReference type="InterPro" id="IPR017926">
    <property type="entry name" value="GATASE"/>
</dbReference>
<dbReference type="Pfam" id="PF00117">
    <property type="entry name" value="GATase"/>
    <property type="match status" value="1"/>
</dbReference>
<feature type="domain" description="Glutamine amidotransferase" evidence="19">
    <location>
        <begin position="24"/>
        <end position="207"/>
    </location>
</feature>
<evidence type="ECO:0000256" key="1">
    <source>
        <dbReference type="ARBA" id="ARBA00001164"/>
    </source>
</evidence>
<evidence type="ECO:0000256" key="14">
    <source>
        <dbReference type="ARBA" id="ARBA00023141"/>
    </source>
</evidence>
<dbReference type="CDD" id="cd00331">
    <property type="entry name" value="IGPS"/>
    <property type="match status" value="1"/>
</dbReference>
<dbReference type="NCBIfam" id="TIGR00566">
    <property type="entry name" value="trpG_papA"/>
    <property type="match status" value="1"/>
</dbReference>
<keyword evidence="11" id="KW-0028">Amino-acid biosynthesis</keyword>
<organism evidence="22 23">
    <name type="scientific">Malassezia furfur</name>
    <name type="common">Pityriasis versicolor infection agent</name>
    <name type="synonym">Pityrosporum furfur</name>
    <dbReference type="NCBI Taxonomy" id="55194"/>
    <lineage>
        <taxon>Eukaryota</taxon>
        <taxon>Fungi</taxon>
        <taxon>Dikarya</taxon>
        <taxon>Basidiomycota</taxon>
        <taxon>Ustilaginomycotina</taxon>
        <taxon>Malasseziomycetes</taxon>
        <taxon>Malasseziales</taxon>
        <taxon>Malasseziaceae</taxon>
        <taxon>Malassezia</taxon>
    </lineage>
</organism>
<evidence type="ECO:0000256" key="10">
    <source>
        <dbReference type="ARBA" id="ARBA00018819"/>
    </source>
</evidence>
<evidence type="ECO:0000259" key="20">
    <source>
        <dbReference type="Pfam" id="PF00218"/>
    </source>
</evidence>
<dbReference type="Gene3D" id="3.40.50.880">
    <property type="match status" value="1"/>
</dbReference>
<dbReference type="EC" id="5.3.1.24" evidence="9"/>
<dbReference type="PROSITE" id="PS51273">
    <property type="entry name" value="GATASE_TYPE_1"/>
    <property type="match status" value="1"/>
</dbReference>
<dbReference type="PANTHER" id="PTHR43418">
    <property type="entry name" value="MULTIFUNCTIONAL TRYPTOPHAN BIOSYNTHESIS PROTEIN-RELATED"/>
    <property type="match status" value="1"/>
</dbReference>
<keyword evidence="14" id="KW-0057">Aromatic amino acid biosynthesis</keyword>
<evidence type="ECO:0000313" key="23">
    <source>
        <dbReference type="Proteomes" id="UP000818624"/>
    </source>
</evidence>
<dbReference type="Gene3D" id="3.20.20.70">
    <property type="entry name" value="Aldolase class I"/>
    <property type="match status" value="2"/>
</dbReference>
<evidence type="ECO:0000256" key="9">
    <source>
        <dbReference type="ARBA" id="ARBA00012572"/>
    </source>
</evidence>
<dbReference type="SUPFAM" id="SSF52317">
    <property type="entry name" value="Class I glutamine amidotransferase-like"/>
    <property type="match status" value="1"/>
</dbReference>
<keyword evidence="17" id="KW-0511">Multifunctional enzyme</keyword>
<evidence type="ECO:0000256" key="12">
    <source>
        <dbReference type="ARBA" id="ARBA00022822"/>
    </source>
</evidence>
<comment type="pathway">
    <text evidence="4">Amino-acid biosynthesis; L-tryptophan biosynthesis; L-tryptophan from chorismate: step 3/5.</text>
</comment>
<keyword evidence="12" id="KW-0822">Tryptophan biosynthesis</keyword>
<dbReference type="InterPro" id="IPR013785">
    <property type="entry name" value="Aldolase_TIM"/>
</dbReference>
<dbReference type="Pfam" id="PF00697">
    <property type="entry name" value="PRAI"/>
    <property type="match status" value="1"/>
</dbReference>
<evidence type="ECO:0000256" key="13">
    <source>
        <dbReference type="ARBA" id="ARBA00022962"/>
    </source>
</evidence>
<name>A0ABY8EKR0_MALFU</name>
<feature type="domain" description="N-(5'phosphoribosyl) anthranilate isomerase (PRAI)" evidence="21">
    <location>
        <begin position="583"/>
        <end position="776"/>
    </location>
</feature>
<evidence type="ECO:0000256" key="5">
    <source>
        <dbReference type="ARBA" id="ARBA00004696"/>
    </source>
</evidence>
<keyword evidence="13" id="KW-0315">Glutamine amidotransferase</keyword>
<proteinExistence type="inferred from homology"/>
<comment type="catalytic activity">
    <reaction evidence="18">
        <text>chorismate + L-glutamine = anthranilate + pyruvate + L-glutamate + H(+)</text>
        <dbReference type="Rhea" id="RHEA:21732"/>
        <dbReference type="ChEBI" id="CHEBI:15361"/>
        <dbReference type="ChEBI" id="CHEBI:15378"/>
        <dbReference type="ChEBI" id="CHEBI:16567"/>
        <dbReference type="ChEBI" id="CHEBI:29748"/>
        <dbReference type="ChEBI" id="CHEBI:29985"/>
        <dbReference type="ChEBI" id="CHEBI:58359"/>
        <dbReference type="EC" id="4.1.3.27"/>
    </reaction>
</comment>
<comment type="pathway">
    <text evidence="5">Amino-acid biosynthesis; L-tryptophan biosynthesis; L-tryptophan from chorismate: step 4/5.</text>
</comment>
<evidence type="ECO:0000256" key="3">
    <source>
        <dbReference type="ARBA" id="ARBA00003272"/>
    </source>
</evidence>
<accession>A0ABY8EKR0</accession>
<evidence type="ECO:0000259" key="19">
    <source>
        <dbReference type="Pfam" id="PF00117"/>
    </source>
</evidence>
<reference evidence="22 23" key="1">
    <citation type="journal article" date="2020" name="Elife">
        <title>Loss of centromere function drives karyotype evolution in closely related Malassezia species.</title>
        <authorList>
            <person name="Sankaranarayanan S.R."/>
            <person name="Ianiri G."/>
            <person name="Coelho M.A."/>
            <person name="Reza M.H."/>
            <person name="Thimmappa B.C."/>
            <person name="Ganguly P."/>
            <person name="Vadnala R.N."/>
            <person name="Sun S."/>
            <person name="Siddharthan R."/>
            <person name="Tellgren-Roth C."/>
            <person name="Dawson T.L."/>
            <person name="Heitman J."/>
            <person name="Sanyal K."/>
        </authorList>
    </citation>
    <scope>NUCLEOTIDE SEQUENCE [LARGE SCALE GENOMIC DNA]</scope>
    <source>
        <strain evidence="22">CBS14141</strain>
    </source>
</reference>
<dbReference type="InterPro" id="IPR001240">
    <property type="entry name" value="PRAI_dom"/>
</dbReference>
<evidence type="ECO:0000256" key="15">
    <source>
        <dbReference type="ARBA" id="ARBA00023235"/>
    </source>
</evidence>
<evidence type="ECO:0000256" key="18">
    <source>
        <dbReference type="ARBA" id="ARBA00047683"/>
    </source>
</evidence>
<evidence type="ECO:0000256" key="17">
    <source>
        <dbReference type="ARBA" id="ARBA00023268"/>
    </source>
</evidence>
<comment type="function">
    <text evidence="3">Trifunctional enzyme bearing the Gln amidotransferase (GATase) domain of anthranilate synthase, indole-glycerolphosphate synthase, and phosphoribosylanthranilate isomerase activities.</text>
</comment>
<dbReference type="PRINTS" id="PR00096">
    <property type="entry name" value="GATASE"/>
</dbReference>
<evidence type="ECO:0000259" key="21">
    <source>
        <dbReference type="Pfam" id="PF00697"/>
    </source>
</evidence>
<feature type="domain" description="Indole-3-glycerol phosphate synthase" evidence="20">
    <location>
        <begin position="243"/>
        <end position="505"/>
    </location>
</feature>
<evidence type="ECO:0000256" key="16">
    <source>
        <dbReference type="ARBA" id="ARBA00023239"/>
    </source>
</evidence>
<evidence type="ECO:0000256" key="4">
    <source>
        <dbReference type="ARBA" id="ARBA00004664"/>
    </source>
</evidence>